<dbReference type="Proteomes" id="UP000582090">
    <property type="component" value="Unassembled WGS sequence"/>
</dbReference>
<evidence type="ECO:0000256" key="2">
    <source>
        <dbReference type="ARBA" id="ARBA00022676"/>
    </source>
</evidence>
<dbReference type="Gene3D" id="3.90.550.10">
    <property type="entry name" value="Spore Coat Polysaccharide Biosynthesis Protein SpsA, Chain A"/>
    <property type="match status" value="1"/>
</dbReference>
<dbReference type="InterPro" id="IPR001173">
    <property type="entry name" value="Glyco_trans_2-like"/>
</dbReference>
<keyword evidence="6" id="KW-1185">Reference proteome</keyword>
<keyword evidence="3 5" id="KW-0808">Transferase</keyword>
<evidence type="ECO:0000313" key="5">
    <source>
        <dbReference type="EMBL" id="MBB3962771.1"/>
    </source>
</evidence>
<dbReference type="RefSeq" id="WP_183898485.1">
    <property type="nucleotide sequence ID" value="NZ_JACIDW010000001.1"/>
</dbReference>
<organism evidence="5 6">
    <name type="scientific">Rhizobium metallidurans</name>
    <dbReference type="NCBI Taxonomy" id="1265931"/>
    <lineage>
        <taxon>Bacteria</taxon>
        <taxon>Pseudomonadati</taxon>
        <taxon>Pseudomonadota</taxon>
        <taxon>Alphaproteobacteria</taxon>
        <taxon>Hyphomicrobiales</taxon>
        <taxon>Rhizobiaceae</taxon>
        <taxon>Rhizobium/Agrobacterium group</taxon>
        <taxon>Rhizobium</taxon>
    </lineage>
</organism>
<protein>
    <submittedName>
        <fullName evidence="5">GT2 family glycosyltransferase</fullName>
    </submittedName>
</protein>
<evidence type="ECO:0000313" key="6">
    <source>
        <dbReference type="Proteomes" id="UP000582090"/>
    </source>
</evidence>
<dbReference type="InterPro" id="IPR029044">
    <property type="entry name" value="Nucleotide-diphossugar_trans"/>
</dbReference>
<comment type="caution">
    <text evidence="5">The sequence shown here is derived from an EMBL/GenBank/DDBJ whole genome shotgun (WGS) entry which is preliminary data.</text>
</comment>
<dbReference type="PANTHER" id="PTHR43179:SF12">
    <property type="entry name" value="GALACTOFURANOSYLTRANSFERASE GLFT2"/>
    <property type="match status" value="1"/>
</dbReference>
<gene>
    <name evidence="5" type="ORF">GGQ67_000389</name>
</gene>
<accession>A0A7W6GAM2</accession>
<comment type="similarity">
    <text evidence="1">Belongs to the glycosyltransferase 2 family.</text>
</comment>
<dbReference type="PANTHER" id="PTHR43179">
    <property type="entry name" value="RHAMNOSYLTRANSFERASE WBBL"/>
    <property type="match status" value="1"/>
</dbReference>
<dbReference type="EMBL" id="JACIDW010000001">
    <property type="protein sequence ID" value="MBB3962771.1"/>
    <property type="molecule type" value="Genomic_DNA"/>
</dbReference>
<evidence type="ECO:0000256" key="1">
    <source>
        <dbReference type="ARBA" id="ARBA00006739"/>
    </source>
</evidence>
<dbReference type="SUPFAM" id="SSF53448">
    <property type="entry name" value="Nucleotide-diphospho-sugar transferases"/>
    <property type="match status" value="1"/>
</dbReference>
<dbReference type="AlphaFoldDB" id="A0A7W6GAM2"/>
<feature type="domain" description="Glycosyltransferase 2-like" evidence="4">
    <location>
        <begin position="18"/>
        <end position="144"/>
    </location>
</feature>
<evidence type="ECO:0000256" key="3">
    <source>
        <dbReference type="ARBA" id="ARBA00022679"/>
    </source>
</evidence>
<dbReference type="GO" id="GO:0016757">
    <property type="term" value="F:glycosyltransferase activity"/>
    <property type="evidence" value="ECO:0007669"/>
    <property type="project" value="UniProtKB-KW"/>
</dbReference>
<name>A0A7W6GAM2_9HYPH</name>
<reference evidence="5 6" key="1">
    <citation type="submission" date="2020-08" db="EMBL/GenBank/DDBJ databases">
        <title>Genomic Encyclopedia of Type Strains, Phase IV (KMG-IV): sequencing the most valuable type-strain genomes for metagenomic binning, comparative biology and taxonomic classification.</title>
        <authorList>
            <person name="Goeker M."/>
        </authorList>
    </citation>
    <scope>NUCLEOTIDE SEQUENCE [LARGE SCALE GENOMIC DNA]</scope>
    <source>
        <strain evidence="5 6">DSM 26575</strain>
    </source>
</reference>
<proteinExistence type="inferred from homology"/>
<dbReference type="Pfam" id="PF00535">
    <property type="entry name" value="Glycos_transf_2"/>
    <property type="match status" value="1"/>
</dbReference>
<sequence length="313" mass="33632">MSGKTQRDRQDGQTSLAVVIVTFNSADALLPLLDSIPSGLEGVDAFEIVIADNASHDGSAELAEAHPVRPRVIRMGRNAGYAAAINAAVATVDDDRAILVLNPDLRLYPDAAMPLLERLSDPSVGVVVPTNYSEEGHVDPSLRREPSMTTAWADALLGGGIAGRLGLGETITKASSYDRSGLVDWATGSALLVSAKARKAAGQWDESFFLYSEEVDFLRRVREAGFGVLYEPRAKVMHAGGGSGRNPKLFALQTANRIRYYALRHGTLATLVFRAAVATGEALRCWRNPSHRAAFSSSLRPLLKGADFMLLRS</sequence>
<keyword evidence="2" id="KW-0328">Glycosyltransferase</keyword>
<evidence type="ECO:0000259" key="4">
    <source>
        <dbReference type="Pfam" id="PF00535"/>
    </source>
</evidence>